<name>A0A507QP27_MONPU</name>
<organism evidence="3 4">
    <name type="scientific">Monascus purpureus</name>
    <name type="common">Red mold</name>
    <name type="synonym">Monascus anka</name>
    <dbReference type="NCBI Taxonomy" id="5098"/>
    <lineage>
        <taxon>Eukaryota</taxon>
        <taxon>Fungi</taxon>
        <taxon>Dikarya</taxon>
        <taxon>Ascomycota</taxon>
        <taxon>Pezizomycotina</taxon>
        <taxon>Eurotiomycetes</taxon>
        <taxon>Eurotiomycetidae</taxon>
        <taxon>Eurotiales</taxon>
        <taxon>Aspergillaceae</taxon>
        <taxon>Monascus</taxon>
    </lineage>
</organism>
<evidence type="ECO:0000313" key="3">
    <source>
        <dbReference type="EMBL" id="TQB70229.1"/>
    </source>
</evidence>
<sequence>MDDLPGSVCYRDIKLFYLKDPDSKRDILCAIIEFRNLKGQLEGADGTKFFMHSDYQLAYCPITQIIAYAFRDGAFENSALTPDIVWRLKVLKCLQSLPLRWKLEKLNTPLLWRLKRTPYGYELHESLSMTYDSSWQALQELGRDASQERKRVLGQSGNTVFKKHYQSQFIQRDLQHVVLLRPPQEGLLRLAGSMLRKRDPLAPSSELSATQRRAVCQNPEILELRQEKRELMEEMRALASTVRQARQSFPHLYNLHEEINKKLSQARKATAKCAREDARKEYFHCAPVLEVDKQIKQLLSQSDSGDSDAADASDDEEDWELPIPDYIFSERARLVTKDLVALSQLCELACQGQRVQWDTDNDCDQTKSEEPLCVKEETLVCPTNVCILCYGLSHELPSSPPLHQFPSKRLDSLRRHLIDSHLTLVRDGISCNWSSCCAVPKFEDITGFLAHAVNVHAYDVHIKLQHLPKRPTLSCSDTSSVGSAEALASDNGSRTDTLLSSLDSEAANIDPRLLDSQDAAVTGPPPRRSKRLRLK</sequence>
<dbReference type="EMBL" id="VIFY01000116">
    <property type="protein sequence ID" value="TQB70229.1"/>
    <property type="molecule type" value="Genomic_DNA"/>
</dbReference>
<gene>
    <name evidence="3" type="ORF">MPDQ_000738</name>
</gene>
<reference evidence="3 4" key="1">
    <citation type="submission" date="2019-06" db="EMBL/GenBank/DDBJ databases">
        <title>Wine fermentation using esterase from Monascus purpureus.</title>
        <authorList>
            <person name="Geng C."/>
            <person name="Zhang Y."/>
        </authorList>
    </citation>
    <scope>NUCLEOTIDE SEQUENCE [LARGE SCALE GENOMIC DNA]</scope>
    <source>
        <strain evidence="3">HQ1</strain>
    </source>
</reference>
<protein>
    <recommendedName>
        <fullName evidence="5">C2H2-type domain-containing protein</fullName>
    </recommendedName>
</protein>
<evidence type="ECO:0000256" key="2">
    <source>
        <dbReference type="SAM" id="MobiDB-lite"/>
    </source>
</evidence>
<feature type="coiled-coil region" evidence="1">
    <location>
        <begin position="221"/>
        <end position="248"/>
    </location>
</feature>
<comment type="caution">
    <text evidence="3">The sequence shown here is derived from an EMBL/GenBank/DDBJ whole genome shotgun (WGS) entry which is preliminary data.</text>
</comment>
<feature type="region of interest" description="Disordered" evidence="2">
    <location>
        <begin position="513"/>
        <end position="535"/>
    </location>
</feature>
<keyword evidence="1" id="KW-0175">Coiled coil</keyword>
<evidence type="ECO:0000256" key="1">
    <source>
        <dbReference type="SAM" id="Coils"/>
    </source>
</evidence>
<dbReference type="Proteomes" id="UP000319663">
    <property type="component" value="Unassembled WGS sequence"/>
</dbReference>
<dbReference type="PANTHER" id="PTHR37535">
    <property type="entry name" value="FLUG DOMAIN PROTEIN"/>
    <property type="match status" value="1"/>
</dbReference>
<dbReference type="STRING" id="5098.A0A507QP27"/>
<dbReference type="Pfam" id="PF11917">
    <property type="entry name" value="DUF3435"/>
    <property type="match status" value="1"/>
</dbReference>
<evidence type="ECO:0008006" key="5">
    <source>
        <dbReference type="Google" id="ProtNLM"/>
    </source>
</evidence>
<evidence type="ECO:0000313" key="4">
    <source>
        <dbReference type="Proteomes" id="UP000319663"/>
    </source>
</evidence>
<dbReference type="InterPro" id="IPR021842">
    <property type="entry name" value="DUF3435"/>
</dbReference>
<dbReference type="PANTHER" id="PTHR37535:SF4">
    <property type="entry name" value="FLUG DOMAIN-CONTAINING PROTEIN"/>
    <property type="match status" value="1"/>
</dbReference>
<proteinExistence type="predicted"/>
<accession>A0A507QP27</accession>
<keyword evidence="4" id="KW-1185">Reference proteome</keyword>
<dbReference type="AlphaFoldDB" id="A0A507QP27"/>